<protein>
    <submittedName>
        <fullName evidence="1">Uncharacterized protein</fullName>
    </submittedName>
</protein>
<name>R0KD17_EXST2</name>
<dbReference type="RefSeq" id="XP_008024954.1">
    <property type="nucleotide sequence ID" value="XM_008026763.1"/>
</dbReference>
<sequence length="144" mass="16732">MHISGQSLIPDFSPGWCSFDAVVYQYCEDSGVMTFLDVSPLYDGAGKQFMEQTDSINLTRGKKLRSMVVEKELRIRFEHDSVQFSYGNKTHWPNRNKKSKFTCTAKPWQGKRLDCDSRNRLERSQDVSCNFECVLARQQDWMEG</sequence>
<dbReference type="OrthoDB" id="3790289at2759"/>
<proteinExistence type="predicted"/>
<dbReference type="GeneID" id="19402241"/>
<reference evidence="1 2" key="1">
    <citation type="journal article" date="2012" name="PLoS Pathog.">
        <title>Diverse lifestyles and strategies of plant pathogenesis encoded in the genomes of eighteen Dothideomycetes fungi.</title>
        <authorList>
            <person name="Ohm R.A."/>
            <person name="Feau N."/>
            <person name="Henrissat B."/>
            <person name="Schoch C.L."/>
            <person name="Horwitz B.A."/>
            <person name="Barry K.W."/>
            <person name="Condon B.J."/>
            <person name="Copeland A.C."/>
            <person name="Dhillon B."/>
            <person name="Glaser F."/>
            <person name="Hesse C.N."/>
            <person name="Kosti I."/>
            <person name="LaButti K."/>
            <person name="Lindquist E.A."/>
            <person name="Lucas S."/>
            <person name="Salamov A.A."/>
            <person name="Bradshaw R.E."/>
            <person name="Ciuffetti L."/>
            <person name="Hamelin R.C."/>
            <person name="Kema G.H.J."/>
            <person name="Lawrence C."/>
            <person name="Scott J.A."/>
            <person name="Spatafora J.W."/>
            <person name="Turgeon B.G."/>
            <person name="de Wit P.J.G.M."/>
            <person name="Zhong S."/>
            <person name="Goodwin S.B."/>
            <person name="Grigoriev I.V."/>
        </authorList>
    </citation>
    <scope>NUCLEOTIDE SEQUENCE [LARGE SCALE GENOMIC DNA]</scope>
    <source>
        <strain evidence="2">28A</strain>
    </source>
</reference>
<organism evidence="1 2">
    <name type="scientific">Exserohilum turcicum (strain 28A)</name>
    <name type="common">Northern leaf blight fungus</name>
    <name type="synonym">Setosphaeria turcica</name>
    <dbReference type="NCBI Taxonomy" id="671987"/>
    <lineage>
        <taxon>Eukaryota</taxon>
        <taxon>Fungi</taxon>
        <taxon>Dikarya</taxon>
        <taxon>Ascomycota</taxon>
        <taxon>Pezizomycotina</taxon>
        <taxon>Dothideomycetes</taxon>
        <taxon>Pleosporomycetidae</taxon>
        <taxon>Pleosporales</taxon>
        <taxon>Pleosporineae</taxon>
        <taxon>Pleosporaceae</taxon>
        <taxon>Exserohilum</taxon>
    </lineage>
</organism>
<dbReference type="EMBL" id="KB908592">
    <property type="protein sequence ID" value="EOA87269.1"/>
    <property type="molecule type" value="Genomic_DNA"/>
</dbReference>
<dbReference type="Proteomes" id="UP000016935">
    <property type="component" value="Unassembled WGS sequence"/>
</dbReference>
<gene>
    <name evidence="1" type="ORF">SETTUDRAFT_19794</name>
</gene>
<keyword evidence="2" id="KW-1185">Reference proteome</keyword>
<evidence type="ECO:0000313" key="1">
    <source>
        <dbReference type="EMBL" id="EOA87269.1"/>
    </source>
</evidence>
<reference evidence="1 2" key="2">
    <citation type="journal article" date="2013" name="PLoS Genet.">
        <title>Comparative genome structure, secondary metabolite, and effector coding capacity across Cochliobolus pathogens.</title>
        <authorList>
            <person name="Condon B.J."/>
            <person name="Leng Y."/>
            <person name="Wu D."/>
            <person name="Bushley K.E."/>
            <person name="Ohm R.A."/>
            <person name="Otillar R."/>
            <person name="Martin J."/>
            <person name="Schackwitz W."/>
            <person name="Grimwood J."/>
            <person name="MohdZainudin N."/>
            <person name="Xue C."/>
            <person name="Wang R."/>
            <person name="Manning V.A."/>
            <person name="Dhillon B."/>
            <person name="Tu Z.J."/>
            <person name="Steffenson B.J."/>
            <person name="Salamov A."/>
            <person name="Sun H."/>
            <person name="Lowry S."/>
            <person name="LaButti K."/>
            <person name="Han J."/>
            <person name="Copeland A."/>
            <person name="Lindquist E."/>
            <person name="Barry K."/>
            <person name="Schmutz J."/>
            <person name="Baker S.E."/>
            <person name="Ciuffetti L.M."/>
            <person name="Grigoriev I.V."/>
            <person name="Zhong S."/>
            <person name="Turgeon B.G."/>
        </authorList>
    </citation>
    <scope>NUCLEOTIDE SEQUENCE [LARGE SCALE GENOMIC DNA]</scope>
    <source>
        <strain evidence="2">28A</strain>
    </source>
</reference>
<dbReference type="AlphaFoldDB" id="R0KD17"/>
<accession>R0KD17</accession>
<evidence type="ECO:0000313" key="2">
    <source>
        <dbReference type="Proteomes" id="UP000016935"/>
    </source>
</evidence>
<dbReference type="HOGENOM" id="CLU_1603590_0_0_1"/>